<gene>
    <name evidence="2" type="ORF">BCF33_2262</name>
</gene>
<comment type="caution">
    <text evidence="2">The sequence shown here is derived from an EMBL/GenBank/DDBJ whole genome shotgun (WGS) entry which is preliminary data.</text>
</comment>
<dbReference type="OrthoDB" id="9786494at2"/>
<organism evidence="2 3">
    <name type="scientific">Hasllibacter halocynthiae</name>
    <dbReference type="NCBI Taxonomy" id="595589"/>
    <lineage>
        <taxon>Bacteria</taxon>
        <taxon>Pseudomonadati</taxon>
        <taxon>Pseudomonadota</taxon>
        <taxon>Alphaproteobacteria</taxon>
        <taxon>Rhodobacterales</taxon>
        <taxon>Roseobacteraceae</taxon>
        <taxon>Hasllibacter</taxon>
    </lineage>
</organism>
<dbReference type="PANTHER" id="PTHR39963">
    <property type="entry name" value="SLL0983 PROTEIN"/>
    <property type="match status" value="1"/>
</dbReference>
<dbReference type="GO" id="GO:0016645">
    <property type="term" value="F:oxidoreductase activity, acting on the CH-NH group of donors"/>
    <property type="evidence" value="ECO:0007669"/>
    <property type="project" value="InterPro"/>
</dbReference>
<name>A0A2T0X3F3_9RHOB</name>
<dbReference type="GO" id="GO:0004808">
    <property type="term" value="F:tRNA (5-methylaminomethyl-2-thiouridylate)(34)-methyltransferase activity"/>
    <property type="evidence" value="ECO:0007669"/>
    <property type="project" value="InterPro"/>
</dbReference>
<keyword evidence="2" id="KW-0808">Transferase</keyword>
<proteinExistence type="predicted"/>
<protein>
    <submittedName>
        <fullName evidence="2">tRNA U34 5-methylaminomethyl-2-thiouridine-forming methyltransferase MnmC</fullName>
    </submittedName>
</protein>
<sequence>MTSPVTEWKDGVPVAGRYDDPYYSLEDGLAETRHTFLGGCGLPEGFRPGFRIAELGFGTGLNLAAALRSWREASIAGPLRYTGFEAHPMPPADLRRALAAFPDIAGEAGEIAAGWERGPSIRLPDLEAEIVIGDARATVPGWRGEADAWFLDGFAPARNPTLWEAPLLAAVAARTAPEGRLATYTAAGGVRRALADAGLEVERRRGFGRKRHMTVARRP</sequence>
<evidence type="ECO:0000313" key="2">
    <source>
        <dbReference type="EMBL" id="PRY93394.1"/>
    </source>
</evidence>
<feature type="domain" description="MnmC-like methyltransferase" evidence="1">
    <location>
        <begin position="125"/>
        <end position="218"/>
    </location>
</feature>
<keyword evidence="3" id="KW-1185">Reference proteome</keyword>
<dbReference type="Gene3D" id="3.40.50.150">
    <property type="entry name" value="Vaccinia Virus protein VP39"/>
    <property type="match status" value="1"/>
</dbReference>
<dbReference type="EMBL" id="PVTT01000002">
    <property type="protein sequence ID" value="PRY93394.1"/>
    <property type="molecule type" value="Genomic_DNA"/>
</dbReference>
<dbReference type="AlphaFoldDB" id="A0A2T0X3F3"/>
<dbReference type="InterPro" id="IPR008471">
    <property type="entry name" value="MnmC-like_methylTransf"/>
</dbReference>
<keyword evidence="2" id="KW-0489">Methyltransferase</keyword>
<evidence type="ECO:0000259" key="1">
    <source>
        <dbReference type="Pfam" id="PF05430"/>
    </source>
</evidence>
<dbReference type="GO" id="GO:0032259">
    <property type="term" value="P:methylation"/>
    <property type="evidence" value="ECO:0007669"/>
    <property type="project" value="UniProtKB-KW"/>
</dbReference>
<dbReference type="InterPro" id="IPR047785">
    <property type="entry name" value="tRNA_MNMC2"/>
</dbReference>
<dbReference type="PANTHER" id="PTHR39963:SF1">
    <property type="entry name" value="MNMC-LIKE METHYLTRANSFERASE DOMAIN-CONTAINING PROTEIN"/>
    <property type="match status" value="1"/>
</dbReference>
<reference evidence="2 3" key="1">
    <citation type="submission" date="2018-03" db="EMBL/GenBank/DDBJ databases">
        <title>Genomic Encyclopedia of Archaeal and Bacterial Type Strains, Phase II (KMG-II): from individual species to whole genera.</title>
        <authorList>
            <person name="Goeker M."/>
        </authorList>
    </citation>
    <scope>NUCLEOTIDE SEQUENCE [LARGE SCALE GENOMIC DNA]</scope>
    <source>
        <strain evidence="2 3">DSM 29318</strain>
    </source>
</reference>
<dbReference type="InterPro" id="IPR029063">
    <property type="entry name" value="SAM-dependent_MTases_sf"/>
</dbReference>
<dbReference type="NCBIfam" id="NF033855">
    <property type="entry name" value="tRNA_MNMC2"/>
    <property type="match status" value="1"/>
</dbReference>
<accession>A0A2T0X3F3</accession>
<dbReference type="Proteomes" id="UP000238801">
    <property type="component" value="Unassembled WGS sequence"/>
</dbReference>
<dbReference type="SUPFAM" id="SSF53335">
    <property type="entry name" value="S-adenosyl-L-methionine-dependent methyltransferases"/>
    <property type="match status" value="1"/>
</dbReference>
<evidence type="ECO:0000313" key="3">
    <source>
        <dbReference type="Proteomes" id="UP000238801"/>
    </source>
</evidence>
<dbReference type="RefSeq" id="WP_106160991.1">
    <property type="nucleotide sequence ID" value="NZ_PVTT01000002.1"/>
</dbReference>
<dbReference type="Pfam" id="PF05430">
    <property type="entry name" value="Methyltransf_30"/>
    <property type="match status" value="1"/>
</dbReference>